<dbReference type="EMBL" id="KN831774">
    <property type="protein sequence ID" value="KIM43947.1"/>
    <property type="molecule type" value="Genomic_DNA"/>
</dbReference>
<dbReference type="HOGENOM" id="CLU_2590043_0_0_1"/>
<evidence type="ECO:0000313" key="2">
    <source>
        <dbReference type="Proteomes" id="UP000053424"/>
    </source>
</evidence>
<accession>A0A0C2YSC5</accession>
<gene>
    <name evidence="1" type="ORF">M413DRAFT_443017</name>
</gene>
<evidence type="ECO:0000313" key="1">
    <source>
        <dbReference type="EMBL" id="KIM43947.1"/>
    </source>
</evidence>
<reference evidence="1 2" key="1">
    <citation type="submission" date="2014-04" db="EMBL/GenBank/DDBJ databases">
        <authorList>
            <consortium name="DOE Joint Genome Institute"/>
            <person name="Kuo A."/>
            <person name="Gay G."/>
            <person name="Dore J."/>
            <person name="Kohler A."/>
            <person name="Nagy L.G."/>
            <person name="Floudas D."/>
            <person name="Copeland A."/>
            <person name="Barry K.W."/>
            <person name="Cichocki N."/>
            <person name="Veneault-Fourrey C."/>
            <person name="LaButti K."/>
            <person name="Lindquist E.A."/>
            <person name="Lipzen A."/>
            <person name="Lundell T."/>
            <person name="Morin E."/>
            <person name="Murat C."/>
            <person name="Sun H."/>
            <person name="Tunlid A."/>
            <person name="Henrissat B."/>
            <person name="Grigoriev I.V."/>
            <person name="Hibbett D.S."/>
            <person name="Martin F."/>
            <person name="Nordberg H.P."/>
            <person name="Cantor M.N."/>
            <person name="Hua S.X."/>
        </authorList>
    </citation>
    <scope>NUCLEOTIDE SEQUENCE [LARGE SCALE GENOMIC DNA]</scope>
    <source>
        <strain evidence="2">h7</strain>
    </source>
</reference>
<reference evidence="2" key="2">
    <citation type="submission" date="2015-01" db="EMBL/GenBank/DDBJ databases">
        <title>Evolutionary Origins and Diversification of the Mycorrhizal Mutualists.</title>
        <authorList>
            <consortium name="DOE Joint Genome Institute"/>
            <consortium name="Mycorrhizal Genomics Consortium"/>
            <person name="Kohler A."/>
            <person name="Kuo A."/>
            <person name="Nagy L.G."/>
            <person name="Floudas D."/>
            <person name="Copeland A."/>
            <person name="Barry K.W."/>
            <person name="Cichocki N."/>
            <person name="Veneault-Fourrey C."/>
            <person name="LaButti K."/>
            <person name="Lindquist E.A."/>
            <person name="Lipzen A."/>
            <person name="Lundell T."/>
            <person name="Morin E."/>
            <person name="Murat C."/>
            <person name="Riley R."/>
            <person name="Ohm R."/>
            <person name="Sun H."/>
            <person name="Tunlid A."/>
            <person name="Henrissat B."/>
            <person name="Grigoriev I.V."/>
            <person name="Hibbett D.S."/>
            <person name="Martin F."/>
        </authorList>
    </citation>
    <scope>NUCLEOTIDE SEQUENCE [LARGE SCALE GENOMIC DNA]</scope>
    <source>
        <strain evidence="2">h7</strain>
    </source>
</reference>
<sequence>MEPHEPAIQITGDLIAFYYFSNSHSARNEAYYIEHSASAFAHTCLLGLLISGRSCQVPAFAMFVVFREDVGPLTHMNSDP</sequence>
<protein>
    <submittedName>
        <fullName evidence="1">Uncharacterized protein</fullName>
    </submittedName>
</protein>
<proteinExistence type="predicted"/>
<name>A0A0C2YSC5_HEBCY</name>
<dbReference type="AlphaFoldDB" id="A0A0C2YSC5"/>
<dbReference type="Proteomes" id="UP000053424">
    <property type="component" value="Unassembled WGS sequence"/>
</dbReference>
<organism evidence="1 2">
    <name type="scientific">Hebeloma cylindrosporum</name>
    <dbReference type="NCBI Taxonomy" id="76867"/>
    <lineage>
        <taxon>Eukaryota</taxon>
        <taxon>Fungi</taxon>
        <taxon>Dikarya</taxon>
        <taxon>Basidiomycota</taxon>
        <taxon>Agaricomycotina</taxon>
        <taxon>Agaricomycetes</taxon>
        <taxon>Agaricomycetidae</taxon>
        <taxon>Agaricales</taxon>
        <taxon>Agaricineae</taxon>
        <taxon>Hymenogastraceae</taxon>
        <taxon>Hebeloma</taxon>
    </lineage>
</organism>
<keyword evidence="2" id="KW-1185">Reference proteome</keyword>